<dbReference type="Proteomes" id="UP000515743">
    <property type="component" value="Chromosome"/>
</dbReference>
<evidence type="ECO:0000313" key="2">
    <source>
        <dbReference type="Proteomes" id="UP000515743"/>
    </source>
</evidence>
<dbReference type="EMBL" id="CP059404">
    <property type="protein sequence ID" value="QNE90261.1"/>
    <property type="molecule type" value="Genomic_DNA"/>
</dbReference>
<protein>
    <submittedName>
        <fullName evidence="1">Uncharacterized protein</fullName>
    </submittedName>
</protein>
<evidence type="ECO:0000313" key="1">
    <source>
        <dbReference type="EMBL" id="QNE90261.1"/>
    </source>
</evidence>
<accession>A0A7G7CRP5</accession>
<gene>
    <name evidence="1" type="ORF">H0194_04590</name>
</gene>
<organism evidence="1 2">
    <name type="scientific">Corynebacterium incognita</name>
    <dbReference type="NCBI Taxonomy" id="2754725"/>
    <lineage>
        <taxon>Bacteria</taxon>
        <taxon>Bacillati</taxon>
        <taxon>Actinomycetota</taxon>
        <taxon>Actinomycetes</taxon>
        <taxon>Mycobacteriales</taxon>
        <taxon>Corynebacteriaceae</taxon>
        <taxon>Corynebacterium</taxon>
    </lineage>
</organism>
<reference evidence="1 2" key="1">
    <citation type="submission" date="2020-07" db="EMBL/GenBank/DDBJ databases">
        <title>Complete genome and description of Corynebacterium incognita strain Marseille-Q3630 sp. nov.</title>
        <authorList>
            <person name="Boxberger M."/>
        </authorList>
    </citation>
    <scope>NUCLEOTIDE SEQUENCE [LARGE SCALE GENOMIC DNA]</scope>
    <source>
        <strain evidence="1 2">Marseille-Q3630</strain>
    </source>
</reference>
<keyword evidence="2" id="KW-1185">Reference proteome</keyword>
<dbReference type="PROSITE" id="PS51257">
    <property type="entry name" value="PROKAR_LIPOPROTEIN"/>
    <property type="match status" value="1"/>
</dbReference>
<dbReference type="KEGG" id="cik:H0194_04590"/>
<name>A0A7G7CRP5_9CORY</name>
<proteinExistence type="predicted"/>
<dbReference type="RefSeq" id="WP_185176634.1">
    <property type="nucleotide sequence ID" value="NZ_CP059404.1"/>
</dbReference>
<sequence length="178" mass="19162">MRKQVFASICAATVMVSGCGTTDTATNQASPATPETVEFNTTTELGIDVSEQLPPDNAWTCEERIIQTSSGAMTVKNFNIEGREATFWVAPSSNADNSYSYKLEFENGHVIMESNAAGSFNTYIQVFPSTEEEEVPIGLGSDYLTASFEVPTEYVGRLGKLESARAAINGELAGTCYP</sequence>
<dbReference type="AlphaFoldDB" id="A0A7G7CRP5"/>